<dbReference type="EMBL" id="CP005757">
    <property type="protein sequence ID" value="AHH11548.1"/>
    <property type="molecule type" value="Genomic_DNA"/>
</dbReference>
<keyword evidence="1" id="KW-0614">Plasmid</keyword>
<protein>
    <submittedName>
        <fullName evidence="1">Variable major outer membrane lipoprotein</fullName>
    </submittedName>
</protein>
<name>W5SXW9_9SPIR</name>
<organism evidence="1">
    <name type="scientific">Borrelia coriaceae ATCC 43381</name>
    <dbReference type="NCBI Taxonomy" id="1408429"/>
    <lineage>
        <taxon>Bacteria</taxon>
        <taxon>Pseudomonadati</taxon>
        <taxon>Spirochaetota</taxon>
        <taxon>Spirochaetia</taxon>
        <taxon>Spirochaetales</taxon>
        <taxon>Borreliaceae</taxon>
        <taxon>Borrelia</taxon>
    </lineage>
</organism>
<evidence type="ECO:0000313" key="1">
    <source>
        <dbReference type="EMBL" id="AHH11548.1"/>
    </source>
</evidence>
<gene>
    <name evidence="1" type="ORF">BCO_0119002</name>
</gene>
<proteinExistence type="predicted"/>
<keyword evidence="1" id="KW-0449">Lipoprotein</keyword>
<sequence length="37" mass="4246">MVVEDIIKKTVKNVLEKVKTEVDKAREIKEPVSHPSK</sequence>
<dbReference type="AlphaFoldDB" id="W5SXW9"/>
<dbReference type="HOGENOM" id="CLU_3340861_0_0_12"/>
<geneLocation type="plasmid" evidence="1">
    <name>unnamed</name>
</geneLocation>
<reference evidence="1" key="1">
    <citation type="submission" date="2013-04" db="EMBL/GenBank/DDBJ databases">
        <title>Comparative Genomics of Relapsing Fever Spirochetes.</title>
        <authorList>
            <person name="Schwan T.G."/>
            <person name="Raffel S.J."/>
            <person name="Porcella S.F."/>
            <person name="Martens C.A."/>
            <person name="Bruno D.P."/>
            <person name="Ricklefs S.M."/>
            <person name="Barbian K.B."/>
        </authorList>
    </citation>
    <scope>NUCLEOTIDE SEQUENCE</scope>
    <source>
        <strain evidence="1">Co53</strain>
        <plasmid evidence="1">unnamed</plasmid>
    </source>
</reference>
<accession>W5SXW9</accession>